<dbReference type="InterPro" id="IPR009288">
    <property type="entry name" value="AIG2-like_dom"/>
</dbReference>
<proteinExistence type="predicted"/>
<dbReference type="InterPro" id="IPR036568">
    <property type="entry name" value="GGCT-like_sf"/>
</dbReference>
<sequence length="186" mass="20904">MAIYIFGYGSLMNSSSRQLTGQTGLTCPAVVEGLTRTWGMVDDSYQASPLVAQIGDGIVNGVLLNVSTEGLAQFDRRERGYHRLRLSAANIDTELPLSDKDAVWVYVKNQPMPPSYERPILQTYIDTVLTGCLEVSEAFAQLFVKHTYGWEYPLENDRHAPKYENYAGIHPQHWPKIDQLLTQVPV</sequence>
<accession>A0A1M4WWA0</accession>
<protein>
    <submittedName>
        <fullName evidence="2">Gamma-glutamyl cyclotransferase, AIG2-like</fullName>
    </submittedName>
</protein>
<keyword evidence="2" id="KW-0808">Transferase</keyword>
<evidence type="ECO:0000313" key="2">
    <source>
        <dbReference type="EMBL" id="SHE85506.1"/>
    </source>
</evidence>
<gene>
    <name evidence="2" type="ORF">SAMN02745781_00928</name>
</gene>
<feature type="domain" description="Gamma-glutamylcyclotransferase AIG2-like" evidence="1">
    <location>
        <begin position="5"/>
        <end position="110"/>
    </location>
</feature>
<evidence type="ECO:0000313" key="3">
    <source>
        <dbReference type="Proteomes" id="UP000184159"/>
    </source>
</evidence>
<organism evidence="2 3">
    <name type="scientific">Vibrio gazogenes DSM 21264 = NBRC 103151</name>
    <dbReference type="NCBI Taxonomy" id="1123492"/>
    <lineage>
        <taxon>Bacteria</taxon>
        <taxon>Pseudomonadati</taxon>
        <taxon>Pseudomonadota</taxon>
        <taxon>Gammaproteobacteria</taxon>
        <taxon>Vibrionales</taxon>
        <taxon>Vibrionaceae</taxon>
        <taxon>Vibrio</taxon>
    </lineage>
</organism>
<dbReference type="AlphaFoldDB" id="A0A1M4WWA0"/>
<dbReference type="Proteomes" id="UP000184159">
    <property type="component" value="Unassembled WGS sequence"/>
</dbReference>
<dbReference type="GO" id="GO:0016740">
    <property type="term" value="F:transferase activity"/>
    <property type="evidence" value="ECO:0007669"/>
    <property type="project" value="UniProtKB-KW"/>
</dbReference>
<keyword evidence="3" id="KW-1185">Reference proteome</keyword>
<dbReference type="Gene3D" id="3.10.490.10">
    <property type="entry name" value="Gamma-glutamyl cyclotransferase-like"/>
    <property type="match status" value="1"/>
</dbReference>
<name>A0A1M4WWA0_VIBGA</name>
<dbReference type="SUPFAM" id="SSF110857">
    <property type="entry name" value="Gamma-glutamyl cyclotransferase-like"/>
    <property type="match status" value="1"/>
</dbReference>
<dbReference type="EMBL" id="FQUH01000003">
    <property type="protein sequence ID" value="SHE85506.1"/>
    <property type="molecule type" value="Genomic_DNA"/>
</dbReference>
<dbReference type="Pfam" id="PF06094">
    <property type="entry name" value="GGACT"/>
    <property type="match status" value="1"/>
</dbReference>
<reference evidence="3" key="1">
    <citation type="submission" date="2016-11" db="EMBL/GenBank/DDBJ databases">
        <authorList>
            <person name="Varghese N."/>
            <person name="Submissions S."/>
        </authorList>
    </citation>
    <scope>NUCLEOTIDE SEQUENCE [LARGE SCALE GENOMIC DNA]</scope>
    <source>
        <strain evidence="3">DSM 21264</strain>
    </source>
</reference>
<dbReference type="InterPro" id="IPR013024">
    <property type="entry name" value="GGCT-like"/>
</dbReference>
<dbReference type="CDD" id="cd06661">
    <property type="entry name" value="GGCT_like"/>
    <property type="match status" value="1"/>
</dbReference>
<evidence type="ECO:0000259" key="1">
    <source>
        <dbReference type="Pfam" id="PF06094"/>
    </source>
</evidence>